<evidence type="ECO:0000259" key="14">
    <source>
        <dbReference type="Pfam" id="PF02770"/>
    </source>
</evidence>
<dbReference type="GO" id="GO:0050660">
    <property type="term" value="F:flavin adenine dinucleotide binding"/>
    <property type="evidence" value="ECO:0007669"/>
    <property type="project" value="InterPro"/>
</dbReference>
<keyword evidence="4" id="KW-0547">Nucleotide-binding</keyword>
<dbReference type="AlphaFoldDB" id="A0A9X3E6P8"/>
<keyword evidence="3" id="KW-0288">FMN</keyword>
<evidence type="ECO:0000256" key="11">
    <source>
        <dbReference type="ARBA" id="ARBA00047859"/>
    </source>
</evidence>
<feature type="domain" description="Acyl-CoA oxidase/dehydrogenase middle" evidence="14">
    <location>
        <begin position="152"/>
        <end position="225"/>
    </location>
</feature>
<dbReference type="Pfam" id="PF02770">
    <property type="entry name" value="Acyl-CoA_dh_M"/>
    <property type="match status" value="1"/>
</dbReference>
<dbReference type="SUPFAM" id="SSF47203">
    <property type="entry name" value="Acyl-CoA dehydrogenase C-terminal domain-like"/>
    <property type="match status" value="1"/>
</dbReference>
<dbReference type="GO" id="GO:0004497">
    <property type="term" value="F:monooxygenase activity"/>
    <property type="evidence" value="ECO:0007669"/>
    <property type="project" value="UniProtKB-KW"/>
</dbReference>
<evidence type="ECO:0000313" key="17">
    <source>
        <dbReference type="EMBL" id="MCX5572123.1"/>
    </source>
</evidence>
<reference evidence="17" key="1">
    <citation type="submission" date="2022-11" db="EMBL/GenBank/DDBJ databases">
        <title>Biodiversity and phylogenetic relationships of bacteria.</title>
        <authorList>
            <person name="Machado R.A.R."/>
            <person name="Bhat A."/>
            <person name="Loulou A."/>
            <person name="Kallel S."/>
        </authorList>
    </citation>
    <scope>NUCLEOTIDE SEQUENCE</scope>
    <source>
        <strain evidence="17">K-TC2</strain>
    </source>
</reference>
<dbReference type="Pfam" id="PF02771">
    <property type="entry name" value="Acyl-CoA_dh_N"/>
    <property type="match status" value="1"/>
</dbReference>
<evidence type="ECO:0000256" key="5">
    <source>
        <dbReference type="ARBA" id="ARBA00023002"/>
    </source>
</evidence>
<comment type="pathway">
    <text evidence="7">Sulfur metabolism; dibenzothiophene degradation.</text>
</comment>
<dbReference type="PANTHER" id="PTHR43884:SF12">
    <property type="entry name" value="ISOVALERYL-COA DEHYDROGENASE, MITOCHONDRIAL-RELATED"/>
    <property type="match status" value="1"/>
</dbReference>
<dbReference type="InterPro" id="IPR009100">
    <property type="entry name" value="AcylCoA_DH/oxidase_NM_dom_sf"/>
</dbReference>
<dbReference type="GO" id="GO:0005737">
    <property type="term" value="C:cytoplasm"/>
    <property type="evidence" value="ECO:0007669"/>
    <property type="project" value="UniProtKB-SubCell"/>
</dbReference>
<evidence type="ECO:0000256" key="3">
    <source>
        <dbReference type="ARBA" id="ARBA00022643"/>
    </source>
</evidence>
<keyword evidence="5" id="KW-0560">Oxidoreductase</keyword>
<dbReference type="InterPro" id="IPR006091">
    <property type="entry name" value="Acyl-CoA_Oxase/DH_mid-dom"/>
</dbReference>
<evidence type="ECO:0000259" key="16">
    <source>
        <dbReference type="Pfam" id="PF08028"/>
    </source>
</evidence>
<evidence type="ECO:0000256" key="7">
    <source>
        <dbReference type="ARBA" id="ARBA00034307"/>
    </source>
</evidence>
<evidence type="ECO:0000256" key="2">
    <source>
        <dbReference type="ARBA" id="ARBA00022630"/>
    </source>
</evidence>
<evidence type="ECO:0000256" key="1">
    <source>
        <dbReference type="ARBA" id="ARBA00004496"/>
    </source>
</evidence>
<dbReference type="GO" id="GO:0006552">
    <property type="term" value="P:L-leucine catabolic process"/>
    <property type="evidence" value="ECO:0007669"/>
    <property type="project" value="TreeGrafter"/>
</dbReference>
<dbReference type="Pfam" id="PF08028">
    <property type="entry name" value="Acyl-CoA_dh_2"/>
    <property type="match status" value="1"/>
</dbReference>
<dbReference type="InterPro" id="IPR013107">
    <property type="entry name" value="Acyl-CoA_DH_C"/>
</dbReference>
<comment type="catalytic activity">
    <reaction evidence="13">
        <text>dibenzothiophene + 2 FMNH2 + 2 O2 = dibenzothiophene 5,5-dioxide + 2 FMN + 2 H2O + 2 H(+)</text>
        <dbReference type="Rhea" id="RHEA:49072"/>
        <dbReference type="ChEBI" id="CHEBI:15377"/>
        <dbReference type="ChEBI" id="CHEBI:15378"/>
        <dbReference type="ChEBI" id="CHEBI:15379"/>
        <dbReference type="ChEBI" id="CHEBI:23681"/>
        <dbReference type="ChEBI" id="CHEBI:57618"/>
        <dbReference type="ChEBI" id="CHEBI:58210"/>
        <dbReference type="ChEBI" id="CHEBI:90356"/>
        <dbReference type="EC" id="1.14.14.21"/>
    </reaction>
</comment>
<keyword evidence="2" id="KW-0285">Flavoprotein</keyword>
<comment type="similarity">
    <text evidence="8">Belongs to the DszC flavin monooxygenase family.</text>
</comment>
<feature type="domain" description="Acyl-CoA dehydrogenase/oxidase N-terminal" evidence="15">
    <location>
        <begin position="40"/>
        <end position="109"/>
    </location>
</feature>
<dbReference type="InterPro" id="IPR037069">
    <property type="entry name" value="AcylCoA_DH/ox_N_sf"/>
</dbReference>
<accession>A0A9X3E6P8</accession>
<evidence type="ECO:0000256" key="4">
    <source>
        <dbReference type="ARBA" id="ARBA00022741"/>
    </source>
</evidence>
<gene>
    <name evidence="17" type="ORF">OSH07_23175</name>
</gene>
<dbReference type="Gene3D" id="1.20.140.10">
    <property type="entry name" value="Butyryl-CoA Dehydrogenase, subunit A, domain 3"/>
    <property type="match status" value="1"/>
</dbReference>
<dbReference type="PANTHER" id="PTHR43884">
    <property type="entry name" value="ACYL-COA DEHYDROGENASE"/>
    <property type="match status" value="1"/>
</dbReference>
<evidence type="ECO:0000256" key="12">
    <source>
        <dbReference type="ARBA" id="ARBA00048445"/>
    </source>
</evidence>
<sequence length="414" mass="45170">MNQHVSPPAEAGIDAFDAGTVLPPASVDAEAPVRFARAFGAHLARQATSRERAGVRPTEEVAILKSSGLVNLLIPERFGGLGATLPTALQVLVELSRGDASIGALLCYHYTNSGVGRLFDIDGDAEALERRSAAGRWFWGNVSQPGSRGLKARPDGDGFRLNGVKHWSTGPSLADVTTVLSHRDDVAELLYAYIPADRQGLRYEQDWDHLGLRRAETVTMGFDDVEVRPEEVFRSSYGPVTSFPPLYVAIGELYFASVYLGSTFGALDAASAYARENGRPAPGSGVERLTKDPYVLHQFGSFWTDAEAGAAFLRQVAQEVQDGFDRRRTITAPERAALGVRASAVRAFLTKIGLEVTPRVYELTGARASHNDFGFDRFWRDIRIHTLHDSQHYKLRAIGDFALNGEAHEPPSFA</sequence>
<proteinExistence type="inferred from homology"/>
<evidence type="ECO:0000259" key="15">
    <source>
        <dbReference type="Pfam" id="PF02771"/>
    </source>
</evidence>
<evidence type="ECO:0000256" key="13">
    <source>
        <dbReference type="ARBA" id="ARBA00049456"/>
    </source>
</evidence>
<dbReference type="InterPro" id="IPR013786">
    <property type="entry name" value="AcylCoA_DH/ox_N"/>
</dbReference>
<dbReference type="InterPro" id="IPR036250">
    <property type="entry name" value="AcylCo_DH-like_C"/>
</dbReference>
<organism evidence="17 18">
    <name type="scientific">Kaistia nematophila</name>
    <dbReference type="NCBI Taxonomy" id="2994654"/>
    <lineage>
        <taxon>Bacteria</taxon>
        <taxon>Pseudomonadati</taxon>
        <taxon>Pseudomonadota</taxon>
        <taxon>Alphaproteobacteria</taxon>
        <taxon>Hyphomicrobiales</taxon>
        <taxon>Kaistiaceae</taxon>
        <taxon>Kaistia</taxon>
    </lineage>
</organism>
<evidence type="ECO:0000256" key="6">
    <source>
        <dbReference type="ARBA" id="ARBA00023033"/>
    </source>
</evidence>
<protein>
    <recommendedName>
        <fullName evidence="10">Dibenzothiophene monooxygenase</fullName>
        <ecNumber evidence="9">1.14.14.21</ecNumber>
    </recommendedName>
</protein>
<evidence type="ECO:0000256" key="10">
    <source>
        <dbReference type="ARBA" id="ARBA00034345"/>
    </source>
</evidence>
<comment type="caution">
    <text evidence="17">The sequence shown here is derived from an EMBL/GenBank/DDBJ whole genome shotgun (WGS) entry which is preliminary data.</text>
</comment>
<keyword evidence="6" id="KW-0503">Monooxygenase</keyword>
<dbReference type="RefSeq" id="WP_266341084.1">
    <property type="nucleotide sequence ID" value="NZ_JAPKNK010000014.1"/>
</dbReference>
<keyword evidence="18" id="KW-1185">Reference proteome</keyword>
<dbReference type="PIRSF" id="PIRSF016578">
    <property type="entry name" value="HsaA"/>
    <property type="match status" value="1"/>
</dbReference>
<evidence type="ECO:0000256" key="8">
    <source>
        <dbReference type="ARBA" id="ARBA00034317"/>
    </source>
</evidence>
<dbReference type="GO" id="GO:0008470">
    <property type="term" value="F:3-methylbutanoyl-CoA dehydrogenase activity"/>
    <property type="evidence" value="ECO:0007669"/>
    <property type="project" value="TreeGrafter"/>
</dbReference>
<name>A0A9X3E6P8_9HYPH</name>
<feature type="domain" description="Acyl-CoA dehydrogenase C-terminal" evidence="16">
    <location>
        <begin position="254"/>
        <end position="389"/>
    </location>
</feature>
<dbReference type="EC" id="1.14.14.21" evidence="9"/>
<evidence type="ECO:0000313" key="18">
    <source>
        <dbReference type="Proteomes" id="UP001144805"/>
    </source>
</evidence>
<comment type="subcellular location">
    <subcellularLocation>
        <location evidence="1">Cytoplasm</location>
    </subcellularLocation>
</comment>
<dbReference type="Gene3D" id="2.40.110.10">
    <property type="entry name" value="Butyryl-CoA Dehydrogenase, subunit A, domain 2"/>
    <property type="match status" value="1"/>
</dbReference>
<dbReference type="SUPFAM" id="SSF56645">
    <property type="entry name" value="Acyl-CoA dehydrogenase NM domain-like"/>
    <property type="match status" value="1"/>
</dbReference>
<comment type="catalytic activity">
    <reaction evidence="12">
        <text>dibenzothiophene 5-oxide + FMNH2 + O2 = dibenzothiophene 5,5-dioxide + FMN + H2O + H(+)</text>
        <dbReference type="Rhea" id="RHEA:49080"/>
        <dbReference type="ChEBI" id="CHEBI:15377"/>
        <dbReference type="ChEBI" id="CHEBI:15378"/>
        <dbReference type="ChEBI" id="CHEBI:15379"/>
        <dbReference type="ChEBI" id="CHEBI:23683"/>
        <dbReference type="ChEBI" id="CHEBI:57618"/>
        <dbReference type="ChEBI" id="CHEBI:58210"/>
        <dbReference type="ChEBI" id="CHEBI:90356"/>
    </reaction>
</comment>
<dbReference type="InterPro" id="IPR046373">
    <property type="entry name" value="Acyl-CoA_Oxase/DH_mid-dom_sf"/>
</dbReference>
<dbReference type="Proteomes" id="UP001144805">
    <property type="component" value="Unassembled WGS sequence"/>
</dbReference>
<comment type="catalytic activity">
    <reaction evidence="11">
        <text>dibenzothiophene + FMNH2 + O2 = dibenzothiophene 5-oxide + FMN + H2O + H(+)</text>
        <dbReference type="Rhea" id="RHEA:49076"/>
        <dbReference type="ChEBI" id="CHEBI:15377"/>
        <dbReference type="ChEBI" id="CHEBI:15378"/>
        <dbReference type="ChEBI" id="CHEBI:15379"/>
        <dbReference type="ChEBI" id="CHEBI:23681"/>
        <dbReference type="ChEBI" id="CHEBI:23683"/>
        <dbReference type="ChEBI" id="CHEBI:57618"/>
        <dbReference type="ChEBI" id="CHEBI:58210"/>
    </reaction>
</comment>
<evidence type="ECO:0000256" key="9">
    <source>
        <dbReference type="ARBA" id="ARBA00034328"/>
    </source>
</evidence>
<dbReference type="EMBL" id="JAPKNK010000014">
    <property type="protein sequence ID" value="MCX5572123.1"/>
    <property type="molecule type" value="Genomic_DNA"/>
</dbReference>
<dbReference type="Gene3D" id="1.10.540.10">
    <property type="entry name" value="Acyl-CoA dehydrogenase/oxidase, N-terminal domain"/>
    <property type="match status" value="1"/>
</dbReference>